<dbReference type="InterPro" id="IPR036677">
    <property type="entry name" value="EutN_CcmL_sf"/>
</dbReference>
<dbReference type="PROSITE" id="PS51932">
    <property type="entry name" value="BMV"/>
    <property type="match status" value="1"/>
</dbReference>
<name>B6VJJ2_9NOCA</name>
<keyword evidence="3" id="KW-1283">Bacterial microcompartment</keyword>
<dbReference type="EMBL" id="FJ418564">
    <property type="protein sequence ID" value="ACJ12448.1"/>
    <property type="molecule type" value="Genomic_DNA"/>
</dbReference>
<keyword evidence="2" id="KW-1282">Carboxysome</keyword>
<dbReference type="EMBL" id="FJ418564">
    <property type="protein sequence ID" value="ACJ12454.1"/>
    <property type="molecule type" value="Genomic_DNA"/>
</dbReference>
<evidence type="ECO:0008006" key="5">
    <source>
        <dbReference type="Google" id="ProtNLM"/>
    </source>
</evidence>
<dbReference type="Pfam" id="PF03319">
    <property type="entry name" value="EutN_CcmL"/>
    <property type="match status" value="1"/>
</dbReference>
<evidence type="ECO:0000256" key="2">
    <source>
        <dbReference type="ARBA" id="ARBA00023669"/>
    </source>
</evidence>
<organism evidence="4">
    <name type="scientific">Rhodococcus sp. T104</name>
    <dbReference type="NCBI Taxonomy" id="230533"/>
    <lineage>
        <taxon>Bacteria</taxon>
        <taxon>Bacillati</taxon>
        <taxon>Actinomycetota</taxon>
        <taxon>Actinomycetes</taxon>
        <taxon>Mycobacteriales</taxon>
        <taxon>Nocardiaceae</taxon>
        <taxon>Rhodococcus</taxon>
    </lineage>
</organism>
<evidence type="ECO:0000256" key="1">
    <source>
        <dbReference type="ARBA" id="ARBA00023587"/>
    </source>
</evidence>
<sequence>MIKATVLGPVWATKRLDGFPPGALLEVQRDETAQRYVALDHLGSGPGDHVLVALGSAVAHHLPGSTPADALIIGVIDPPAPSATPNPTMKGTSHE</sequence>
<dbReference type="GO" id="GO:0031470">
    <property type="term" value="C:carboxysome"/>
    <property type="evidence" value="ECO:0007669"/>
    <property type="project" value="UniProtKB-SubCell"/>
</dbReference>
<dbReference type="AlphaFoldDB" id="B6VJJ2"/>
<dbReference type="InterPro" id="IPR004992">
    <property type="entry name" value="EutN_CcmL"/>
</dbReference>
<evidence type="ECO:0000256" key="3">
    <source>
        <dbReference type="ARBA" id="ARBA00024446"/>
    </source>
</evidence>
<evidence type="ECO:0000313" key="4">
    <source>
        <dbReference type="EMBL" id="ACJ12448.1"/>
    </source>
</evidence>
<reference evidence="4" key="1">
    <citation type="submission" date="2008-10" db="EMBL/GenBank/DDBJ databases">
        <title>Functional identification of cinnamic acid operon in Rhodococcus sp. strain T104.</title>
        <authorList>
            <person name="Shin S."/>
            <person name="Choi K.Y."/>
            <person name="Kim E."/>
        </authorList>
    </citation>
    <scope>NUCLEOTIDE SEQUENCE</scope>
    <source>
        <strain evidence="4">T104</strain>
    </source>
</reference>
<accession>B6VJJ2</accession>
<protein>
    <recommendedName>
        <fullName evidence="5">Ethanolamine utilization protein EutN</fullName>
    </recommendedName>
</protein>
<dbReference type="Gene3D" id="2.40.50.220">
    <property type="entry name" value="EutN/Ccml"/>
    <property type="match status" value="1"/>
</dbReference>
<comment type="subcellular location">
    <subcellularLocation>
        <location evidence="1">Carboxysome</location>
    </subcellularLocation>
</comment>
<dbReference type="SUPFAM" id="SSF159133">
    <property type="entry name" value="EutN/CcmL-like"/>
    <property type="match status" value="1"/>
</dbReference>
<proteinExistence type="predicted"/>